<dbReference type="EMBL" id="ML994674">
    <property type="protein sequence ID" value="KAF2178596.1"/>
    <property type="molecule type" value="Genomic_DNA"/>
</dbReference>
<organism evidence="3 4">
    <name type="scientific">Zopfia rhizophila CBS 207.26</name>
    <dbReference type="NCBI Taxonomy" id="1314779"/>
    <lineage>
        <taxon>Eukaryota</taxon>
        <taxon>Fungi</taxon>
        <taxon>Dikarya</taxon>
        <taxon>Ascomycota</taxon>
        <taxon>Pezizomycotina</taxon>
        <taxon>Dothideomycetes</taxon>
        <taxon>Dothideomycetes incertae sedis</taxon>
        <taxon>Zopfiaceae</taxon>
        <taxon>Zopfia</taxon>
    </lineage>
</organism>
<dbReference type="InterPro" id="IPR018222">
    <property type="entry name" value="Nuclear_transport_factor_2_euk"/>
</dbReference>
<dbReference type="SUPFAM" id="SSF54427">
    <property type="entry name" value="NTF2-like"/>
    <property type="match status" value="1"/>
</dbReference>
<protein>
    <recommendedName>
        <fullName evidence="2">NTF2 domain-containing protein</fullName>
    </recommendedName>
</protein>
<dbReference type="AlphaFoldDB" id="A0A6A6DLV6"/>
<proteinExistence type="predicted"/>
<reference evidence="3" key="1">
    <citation type="journal article" date="2020" name="Stud. Mycol.">
        <title>101 Dothideomycetes genomes: a test case for predicting lifestyles and emergence of pathogens.</title>
        <authorList>
            <person name="Haridas S."/>
            <person name="Albert R."/>
            <person name="Binder M."/>
            <person name="Bloem J."/>
            <person name="Labutti K."/>
            <person name="Salamov A."/>
            <person name="Andreopoulos B."/>
            <person name="Baker S."/>
            <person name="Barry K."/>
            <person name="Bills G."/>
            <person name="Bluhm B."/>
            <person name="Cannon C."/>
            <person name="Castanera R."/>
            <person name="Culley D."/>
            <person name="Daum C."/>
            <person name="Ezra D."/>
            <person name="Gonzalez J."/>
            <person name="Henrissat B."/>
            <person name="Kuo A."/>
            <person name="Liang C."/>
            <person name="Lipzen A."/>
            <person name="Lutzoni F."/>
            <person name="Magnuson J."/>
            <person name="Mondo S."/>
            <person name="Nolan M."/>
            <person name="Ohm R."/>
            <person name="Pangilinan J."/>
            <person name="Park H.-J."/>
            <person name="Ramirez L."/>
            <person name="Alfaro M."/>
            <person name="Sun H."/>
            <person name="Tritt A."/>
            <person name="Yoshinaga Y."/>
            <person name="Zwiers L.-H."/>
            <person name="Turgeon B."/>
            <person name="Goodwin S."/>
            <person name="Spatafora J."/>
            <person name="Crous P."/>
            <person name="Grigoriev I."/>
        </authorList>
    </citation>
    <scope>NUCLEOTIDE SEQUENCE</scope>
    <source>
        <strain evidence="3">CBS 207.26</strain>
    </source>
</reference>
<evidence type="ECO:0000259" key="2">
    <source>
        <dbReference type="PROSITE" id="PS50177"/>
    </source>
</evidence>
<gene>
    <name evidence="3" type="ORF">K469DRAFT_599013</name>
</gene>
<keyword evidence="4" id="KW-1185">Reference proteome</keyword>
<sequence>PPVRPDSLTLGSLTAAEAFVDAYYAALKTDRSTISTFYCPKQTDAEGITVPSIAWNGTLYNDATTFQKLFEDDLTYTHFEVELLDCNILNTKYMLPEKLKGGCGDNEKDLDRRMSFAVAATGSVRLKEALKGPLREFSESFVLVPNPEQEIGTLDEKGKRKLFVKGAPKEWLIQSQNFRFTEWDEGEAREESKVDGAAKQGGKAGNNGPKRNAFGHLAAAGLLGKGKAKA</sequence>
<feature type="region of interest" description="Disordered" evidence="1">
    <location>
        <begin position="185"/>
        <end position="213"/>
    </location>
</feature>
<feature type="domain" description="NTF2" evidence="2">
    <location>
        <begin position="15"/>
        <end position="180"/>
    </location>
</feature>
<dbReference type="Gene3D" id="3.10.450.50">
    <property type="match status" value="1"/>
</dbReference>
<evidence type="ECO:0000313" key="4">
    <source>
        <dbReference type="Proteomes" id="UP000800200"/>
    </source>
</evidence>
<name>A0A6A6DLV6_9PEZI</name>
<evidence type="ECO:0000256" key="1">
    <source>
        <dbReference type="SAM" id="MobiDB-lite"/>
    </source>
</evidence>
<dbReference type="PROSITE" id="PS50177">
    <property type="entry name" value="NTF2_DOMAIN"/>
    <property type="match status" value="1"/>
</dbReference>
<accession>A0A6A6DLV6</accession>
<evidence type="ECO:0000313" key="3">
    <source>
        <dbReference type="EMBL" id="KAF2178596.1"/>
    </source>
</evidence>
<dbReference type="Proteomes" id="UP000800200">
    <property type="component" value="Unassembled WGS sequence"/>
</dbReference>
<dbReference type="OrthoDB" id="25408at2759"/>
<feature type="non-terminal residue" evidence="3">
    <location>
        <position position="1"/>
    </location>
</feature>
<dbReference type="InterPro" id="IPR032710">
    <property type="entry name" value="NTF2-like_dom_sf"/>
</dbReference>